<dbReference type="RefSeq" id="WP_194537562.1">
    <property type="nucleotide sequence ID" value="NZ_JACEFB010000004.1"/>
</dbReference>
<dbReference type="Proteomes" id="UP000542342">
    <property type="component" value="Unassembled WGS sequence"/>
</dbReference>
<keyword evidence="1" id="KW-0175">Coiled coil</keyword>
<evidence type="ECO:0000313" key="3">
    <source>
        <dbReference type="EMBL" id="MBA2226139.1"/>
    </source>
</evidence>
<keyword evidence="4" id="KW-1185">Reference proteome</keyword>
<organism evidence="3 4">
    <name type="scientific">Thermogemmata fonticola</name>
    <dbReference type="NCBI Taxonomy" id="2755323"/>
    <lineage>
        <taxon>Bacteria</taxon>
        <taxon>Pseudomonadati</taxon>
        <taxon>Planctomycetota</taxon>
        <taxon>Planctomycetia</taxon>
        <taxon>Gemmatales</taxon>
        <taxon>Gemmataceae</taxon>
        <taxon>Thermogemmata</taxon>
    </lineage>
</organism>
<evidence type="ECO:0000313" key="4">
    <source>
        <dbReference type="Proteomes" id="UP000542342"/>
    </source>
</evidence>
<evidence type="ECO:0000256" key="2">
    <source>
        <dbReference type="SAM" id="MobiDB-lite"/>
    </source>
</evidence>
<feature type="region of interest" description="Disordered" evidence="2">
    <location>
        <begin position="274"/>
        <end position="300"/>
    </location>
</feature>
<protein>
    <submittedName>
        <fullName evidence="3">Uncharacterized protein</fullName>
    </submittedName>
</protein>
<comment type="caution">
    <text evidence="3">The sequence shown here is derived from an EMBL/GenBank/DDBJ whole genome shotgun (WGS) entry which is preliminary data.</text>
</comment>
<feature type="coiled-coil region" evidence="1">
    <location>
        <begin position="108"/>
        <end position="135"/>
    </location>
</feature>
<gene>
    <name evidence="3" type="ORF">H0921_08195</name>
</gene>
<feature type="compositionally biased region" description="Pro residues" evidence="2">
    <location>
        <begin position="138"/>
        <end position="152"/>
    </location>
</feature>
<feature type="region of interest" description="Disordered" evidence="2">
    <location>
        <begin position="136"/>
        <end position="174"/>
    </location>
</feature>
<sequence>MADALTHLITAALSRAAAHPGGLPLFPSRQGEGGLFPASKAGRTAAQKCLAENWLQLVPPSRAAGAGTAASERYTLSDRGWQRLLQEAQPRQVLEDFLRVVEKRTALVAEWLSAAQRLQEELQELRQALNRWLAASAPPLPAQPSRNTPPPLDRGISSPERSVSLQEPPDSSGAATAEIAAAEAILHALAEWSRQGGADCPLPELFRAVSQRRALSIGLFHDALRRLQARQALALHPWTGPLYALPEPAYALLAGHGVAYYASLRPCTPTSAAARPIREAGNPPPVREAGNPPPAAVAGAAPLTSTLAPALAFPENQP</sequence>
<feature type="compositionally biased region" description="Pro residues" evidence="2">
    <location>
        <begin position="282"/>
        <end position="295"/>
    </location>
</feature>
<evidence type="ECO:0000256" key="1">
    <source>
        <dbReference type="SAM" id="Coils"/>
    </source>
</evidence>
<name>A0A7V8VDN4_9BACT</name>
<dbReference type="AlphaFoldDB" id="A0A7V8VDN4"/>
<proteinExistence type="predicted"/>
<dbReference type="EMBL" id="JACEFB010000004">
    <property type="protein sequence ID" value="MBA2226139.1"/>
    <property type="molecule type" value="Genomic_DNA"/>
</dbReference>
<reference evidence="3 4" key="1">
    <citation type="submission" date="2020-07" db="EMBL/GenBank/DDBJ databases">
        <title>Thermogemmata thermophila gen. nov., sp. nov., a novel moderate thermophilic planctomycete from a Kamchatka hot spring.</title>
        <authorList>
            <person name="Elcheninov A.G."/>
            <person name="Podosokorskaya O.A."/>
            <person name="Kovaleva O.L."/>
            <person name="Novikov A."/>
            <person name="Bonch-Osmolovskaya E.A."/>
            <person name="Toshchakov S.V."/>
            <person name="Kublanov I.V."/>
        </authorList>
    </citation>
    <scope>NUCLEOTIDE SEQUENCE [LARGE SCALE GENOMIC DNA]</scope>
    <source>
        <strain evidence="3 4">2918</strain>
    </source>
</reference>
<accession>A0A7V8VDN4</accession>